<dbReference type="KEGG" id="nfr:ERS450000_02849"/>
<gene>
    <name evidence="2" type="ORF">ERS450000_02849</name>
</gene>
<dbReference type="EMBL" id="LN868938">
    <property type="protein sequence ID" value="CRY78286.1"/>
    <property type="molecule type" value="Genomic_DNA"/>
</dbReference>
<dbReference type="AlphaFoldDB" id="A0A0H5P6Y3"/>
<accession>A0A0H5P6Y3</accession>
<evidence type="ECO:0000256" key="1">
    <source>
        <dbReference type="SAM" id="MobiDB-lite"/>
    </source>
</evidence>
<evidence type="ECO:0000313" key="3">
    <source>
        <dbReference type="Proteomes" id="UP000057820"/>
    </source>
</evidence>
<evidence type="ECO:0000313" key="2">
    <source>
        <dbReference type="EMBL" id="CRY78286.1"/>
    </source>
</evidence>
<feature type="region of interest" description="Disordered" evidence="1">
    <location>
        <begin position="315"/>
        <end position="359"/>
    </location>
</feature>
<name>A0A0H5P6Y3_NOCFR</name>
<dbReference type="Proteomes" id="UP000057820">
    <property type="component" value="Chromosome 1"/>
</dbReference>
<organism evidence="2 3">
    <name type="scientific">Nocardia farcinica</name>
    <dbReference type="NCBI Taxonomy" id="37329"/>
    <lineage>
        <taxon>Bacteria</taxon>
        <taxon>Bacillati</taxon>
        <taxon>Actinomycetota</taxon>
        <taxon>Actinomycetes</taxon>
        <taxon>Mycobacteriales</taxon>
        <taxon>Nocardiaceae</taxon>
        <taxon>Nocardia</taxon>
    </lineage>
</organism>
<sequence length="461" mass="46714">MVQRGWHVRVVPRAEREHTWIRQVSVMGKAGVVARYVVTLGASIERGAVQAVALTDAGARLPQRVLAHTVVPAGTTPAELAAAVSAALDAVAAAVAETGPDTGAIAGAAVVYREPAQRRAVVSELADGPWHGASLVSATSAHLRVAAAMAWLAEFDDLLVCDVVPGYQAFTLVDAARSRVLAAVSRPGSPATLAEAVRAARDQIEAAGARPDAVVLVGSTADDPAVRAAADGFGAPVLPCPIAPEATAVGAALWVMDDVVGLADTSRPDRGRPAPAVLTAAGALACGLVTAGVYVSSGMWTGVPAVTDDARVTAGGQAFAPPRPGGPGGGATLAPGASAPEGGPAGPVAGEHRAPSFRPSPAAAVDTEVELFGYGKPLGRWGEQAPLPLQPAEATPAQDLPSGPVPGTGVPTRPAIGNPDATLMFPGEAPPPAPFTPEFYDWWDNHIRLIARWATQQFLGT</sequence>
<feature type="compositionally biased region" description="Low complexity" evidence="1">
    <location>
        <begin position="332"/>
        <end position="349"/>
    </location>
</feature>
<proteinExistence type="predicted"/>
<reference evidence="3" key="1">
    <citation type="submission" date="2015-03" db="EMBL/GenBank/DDBJ databases">
        <authorList>
            <consortium name="Pathogen Informatics"/>
        </authorList>
    </citation>
    <scope>NUCLEOTIDE SEQUENCE [LARGE SCALE GENOMIC DNA]</scope>
    <source>
        <strain evidence="3">NCTC11134</strain>
    </source>
</reference>
<protein>
    <submittedName>
        <fullName evidence="2">Uncharacterized protein</fullName>
    </submittedName>
</protein>